<dbReference type="PRINTS" id="PR00010">
    <property type="entry name" value="EGFBLOOD"/>
</dbReference>
<dbReference type="SMART" id="SM00069">
    <property type="entry name" value="GLA"/>
    <property type="match status" value="1"/>
</dbReference>
<dbReference type="FunFam" id="2.10.25.10:FF:000162">
    <property type="entry name" value="Coagulation factor X (Predicted)"/>
    <property type="match status" value="1"/>
</dbReference>
<dbReference type="Ensembl" id="ENSLOCT00000003445.1">
    <property type="protein sequence ID" value="ENSLOCP00000003438.1"/>
    <property type="gene ID" value="ENSLOCG00000002920.1"/>
</dbReference>
<evidence type="ECO:0000259" key="13">
    <source>
        <dbReference type="PROSITE" id="PS50240"/>
    </source>
</evidence>
<dbReference type="InterPro" id="IPR001254">
    <property type="entry name" value="Trypsin_dom"/>
</dbReference>
<dbReference type="Bgee" id="ENSLOCG00000002920">
    <property type="expression patterns" value="Expressed in liver and 7 other cell types or tissues"/>
</dbReference>
<evidence type="ECO:0000256" key="9">
    <source>
        <dbReference type="ARBA" id="ARBA00023180"/>
    </source>
</evidence>
<evidence type="ECO:0000256" key="1">
    <source>
        <dbReference type="ARBA" id="ARBA00004613"/>
    </source>
</evidence>
<keyword evidence="11" id="KW-0732">Signal</keyword>
<comment type="subcellular location">
    <subcellularLocation>
        <location evidence="1">Secreted</location>
    </subcellularLocation>
</comment>
<evidence type="ECO:0000256" key="7">
    <source>
        <dbReference type="ARBA" id="ARBA00022837"/>
    </source>
</evidence>
<dbReference type="PROSITE" id="PS50998">
    <property type="entry name" value="GLA_2"/>
    <property type="match status" value="1"/>
</dbReference>
<dbReference type="PROSITE" id="PS00011">
    <property type="entry name" value="GLA_1"/>
    <property type="match status" value="1"/>
</dbReference>
<dbReference type="InterPro" id="IPR000152">
    <property type="entry name" value="EGF-type_Asp/Asn_hydroxyl_site"/>
</dbReference>
<keyword evidence="5" id="KW-0645">Protease</keyword>
<dbReference type="Pfam" id="PF00089">
    <property type="entry name" value="Trypsin"/>
    <property type="match status" value="1"/>
</dbReference>
<keyword evidence="16" id="KW-1185">Reference proteome</keyword>
<dbReference type="PANTHER" id="PTHR24278:SF33">
    <property type="entry name" value="PROTEIN Z, VITAMIN K-DEPENDENT PLASMA GLYCOPROTEIN A"/>
    <property type="match status" value="1"/>
</dbReference>
<dbReference type="FunFam" id="4.10.740.10:FF:000001">
    <property type="entry name" value="vitamin K-dependent protein S"/>
    <property type="match status" value="1"/>
</dbReference>
<sequence length="424" mass="47133">MDSLIISLAVALMLSCVTSQDAQKVFLDRATASRIIGRHRRANHRNEESLPPNLERECVEEVCNYEEAREIFKDSYRTDIFWTVYIDGDQCANKPCKNGAMCADSIGGYDCICKSGFSGVHCETDQTLCTGNEDKGCSQFCQPGFQSYQCSCASGYELREKGKCVSLGEFSCGKVSTSRLKDPRVLEQSIKTHSSSVSLPCATGECPWQALLKSEQSDGFCTGVILKDNLVLTTAQCATKFSSFQVVVGKMQIPYEEGEQVLYVKSIHKHPKHVAGRPENDLALVELRERIRFKRQAAAPCLPERDFAENVLMGETSKALVMGWNYTGDALHGSLKLSSFSYLPLPQCQKKHDGLLTNKMFCTTSPERANCFFGPGAPVVSIHKQVAFLVGLLSRPQGQACEKGFVYQKISRFLPWLRPFMEAR</sequence>
<dbReference type="InterPro" id="IPR000742">
    <property type="entry name" value="EGF"/>
</dbReference>
<dbReference type="PROSITE" id="PS50240">
    <property type="entry name" value="TRYPSIN_DOM"/>
    <property type="match status" value="1"/>
</dbReference>
<evidence type="ECO:0000259" key="12">
    <source>
        <dbReference type="PROSITE" id="PS50026"/>
    </source>
</evidence>
<dbReference type="SUPFAM" id="SSF57196">
    <property type="entry name" value="EGF/Laminin"/>
    <property type="match status" value="2"/>
</dbReference>
<evidence type="ECO:0000256" key="2">
    <source>
        <dbReference type="ARBA" id="ARBA00022479"/>
    </source>
</evidence>
<reference evidence="15" key="2">
    <citation type="submission" date="2025-08" db="UniProtKB">
        <authorList>
            <consortium name="Ensembl"/>
        </authorList>
    </citation>
    <scope>IDENTIFICATION</scope>
</reference>
<evidence type="ECO:0000313" key="16">
    <source>
        <dbReference type="Proteomes" id="UP000018468"/>
    </source>
</evidence>
<evidence type="ECO:0000256" key="10">
    <source>
        <dbReference type="PROSITE-ProRule" id="PRU00076"/>
    </source>
</evidence>
<dbReference type="PANTHER" id="PTHR24278">
    <property type="entry name" value="COAGULATION FACTOR"/>
    <property type="match status" value="1"/>
</dbReference>
<dbReference type="FunFam" id="2.40.10.10:FF:000214">
    <property type="entry name" value="Protein Z, vitamin K-dependent plasma glycoprotein a"/>
    <property type="match status" value="1"/>
</dbReference>
<dbReference type="GO" id="GO:0005509">
    <property type="term" value="F:calcium ion binding"/>
    <property type="evidence" value="ECO:0007669"/>
    <property type="project" value="InterPro"/>
</dbReference>
<dbReference type="PROSITE" id="PS00010">
    <property type="entry name" value="ASX_HYDROXYL"/>
    <property type="match status" value="1"/>
</dbReference>
<dbReference type="SUPFAM" id="SSF57630">
    <property type="entry name" value="GLA-domain"/>
    <property type="match status" value="1"/>
</dbReference>
<dbReference type="InterPro" id="IPR000294">
    <property type="entry name" value="GLA_domain"/>
</dbReference>
<dbReference type="AlphaFoldDB" id="W5M4Y0"/>
<evidence type="ECO:0000256" key="11">
    <source>
        <dbReference type="SAM" id="SignalP"/>
    </source>
</evidence>
<name>W5M4Y0_LEPOC</name>
<keyword evidence="3" id="KW-0964">Secreted</keyword>
<proteinExistence type="predicted"/>
<feature type="signal peptide" evidence="11">
    <location>
        <begin position="1"/>
        <end position="19"/>
    </location>
</feature>
<evidence type="ECO:0000256" key="8">
    <source>
        <dbReference type="ARBA" id="ARBA00023157"/>
    </source>
</evidence>
<dbReference type="SMART" id="SM00181">
    <property type="entry name" value="EGF"/>
    <property type="match status" value="2"/>
</dbReference>
<keyword evidence="7" id="KW-0106">Calcium</keyword>
<dbReference type="SMART" id="SM00020">
    <property type="entry name" value="Tryp_SPc"/>
    <property type="match status" value="1"/>
</dbReference>
<feature type="domain" description="Gla" evidence="14">
    <location>
        <begin position="41"/>
        <end position="87"/>
    </location>
</feature>
<evidence type="ECO:0000313" key="15">
    <source>
        <dbReference type="Ensembl" id="ENSLOCP00000003438.1"/>
    </source>
</evidence>
<evidence type="ECO:0000256" key="6">
    <source>
        <dbReference type="ARBA" id="ARBA00022801"/>
    </source>
</evidence>
<feature type="disulfide bond" evidence="10">
    <location>
        <begin position="113"/>
        <end position="122"/>
    </location>
</feature>
<dbReference type="Gene3D" id="4.10.740.10">
    <property type="entry name" value="Coagulation Factor IX"/>
    <property type="match status" value="1"/>
</dbReference>
<keyword evidence="4 10" id="KW-0245">EGF-like domain</keyword>
<keyword evidence="6" id="KW-0378">Hydrolase</keyword>
<dbReference type="Pfam" id="PF00594">
    <property type="entry name" value="Gla"/>
    <property type="match status" value="1"/>
</dbReference>
<dbReference type="Pfam" id="PF00008">
    <property type="entry name" value="EGF"/>
    <property type="match status" value="1"/>
</dbReference>
<dbReference type="Proteomes" id="UP000018468">
    <property type="component" value="Linkage group LG13"/>
</dbReference>
<protein>
    <submittedName>
        <fullName evidence="15">Protein Z, vitamin K-dependent plasma glycoprotein a</fullName>
    </submittedName>
</protein>
<dbReference type="InterPro" id="IPR018097">
    <property type="entry name" value="EGF_Ca-bd_CS"/>
</dbReference>
<dbReference type="Gene3D" id="2.40.10.10">
    <property type="entry name" value="Trypsin-like serine proteases"/>
    <property type="match status" value="2"/>
</dbReference>
<keyword evidence="9" id="KW-0325">Glycoprotein</keyword>
<dbReference type="PROSITE" id="PS01186">
    <property type="entry name" value="EGF_2"/>
    <property type="match status" value="1"/>
</dbReference>
<dbReference type="InterPro" id="IPR012224">
    <property type="entry name" value="Pept_S1A_FX"/>
</dbReference>
<dbReference type="FunFam" id="2.10.25.10:FF:000950">
    <property type="entry name" value="Protein Z, vitamin K-dependent plasma glycoprotein a"/>
    <property type="match status" value="1"/>
</dbReference>
<feature type="domain" description="EGF-like" evidence="12">
    <location>
        <begin position="87"/>
        <end position="123"/>
    </location>
</feature>
<dbReference type="InterPro" id="IPR050442">
    <property type="entry name" value="Peptidase_S1_coag_factors"/>
</dbReference>
<evidence type="ECO:0000256" key="3">
    <source>
        <dbReference type="ARBA" id="ARBA00022525"/>
    </source>
</evidence>
<keyword evidence="8 10" id="KW-1015">Disulfide bond</keyword>
<dbReference type="GO" id="GO:0005576">
    <property type="term" value="C:extracellular region"/>
    <property type="evidence" value="ECO:0007669"/>
    <property type="project" value="UniProtKB-SubCell"/>
</dbReference>
<dbReference type="InterPro" id="IPR017857">
    <property type="entry name" value="Coagulation_fac-like_Gla_dom"/>
</dbReference>
<dbReference type="SMART" id="SM00179">
    <property type="entry name" value="EGF_CA"/>
    <property type="match status" value="2"/>
</dbReference>
<dbReference type="GO" id="GO:0006508">
    <property type="term" value="P:proteolysis"/>
    <property type="evidence" value="ECO:0007669"/>
    <property type="project" value="UniProtKB-KW"/>
</dbReference>
<evidence type="ECO:0000259" key="14">
    <source>
        <dbReference type="PROSITE" id="PS50998"/>
    </source>
</evidence>
<dbReference type="EMBL" id="AHAT01037165">
    <property type="status" value="NOT_ANNOTATED_CDS"/>
    <property type="molecule type" value="Genomic_DNA"/>
</dbReference>
<feature type="domain" description="Peptidase S1" evidence="13">
    <location>
        <begin position="185"/>
        <end position="422"/>
    </location>
</feature>
<dbReference type="GO" id="GO:0007596">
    <property type="term" value="P:blood coagulation"/>
    <property type="evidence" value="ECO:0007669"/>
    <property type="project" value="InterPro"/>
</dbReference>
<dbReference type="GeneTree" id="ENSGT00940000154505"/>
<dbReference type="PRINTS" id="PR00001">
    <property type="entry name" value="GLABLOOD"/>
</dbReference>
<keyword evidence="2" id="KW-0301">Gamma-carboxyglutamic acid</keyword>
<dbReference type="PROSITE" id="PS01187">
    <property type="entry name" value="EGF_CA"/>
    <property type="match status" value="1"/>
</dbReference>
<dbReference type="Gene3D" id="2.10.25.10">
    <property type="entry name" value="Laminin"/>
    <property type="match status" value="2"/>
</dbReference>
<evidence type="ECO:0000256" key="5">
    <source>
        <dbReference type="ARBA" id="ARBA00022670"/>
    </source>
</evidence>
<dbReference type="InterPro" id="IPR009003">
    <property type="entry name" value="Peptidase_S1_PA"/>
</dbReference>
<reference evidence="16" key="1">
    <citation type="submission" date="2011-12" db="EMBL/GenBank/DDBJ databases">
        <title>The Draft Genome of Lepisosteus oculatus.</title>
        <authorList>
            <consortium name="The Broad Institute Genome Assembly &amp; Analysis Group"/>
            <consortium name="Computational R&amp;D Group"/>
            <consortium name="and Sequencing Platform"/>
            <person name="Di Palma F."/>
            <person name="Alfoldi J."/>
            <person name="Johnson J."/>
            <person name="Berlin A."/>
            <person name="Gnerre S."/>
            <person name="Jaffe D."/>
            <person name="MacCallum I."/>
            <person name="Young S."/>
            <person name="Walker B.J."/>
            <person name="Lander E.S."/>
            <person name="Lindblad-Toh K."/>
        </authorList>
    </citation>
    <scope>NUCLEOTIDE SEQUENCE [LARGE SCALE GENOMIC DNA]</scope>
</reference>
<evidence type="ECO:0000256" key="4">
    <source>
        <dbReference type="ARBA" id="ARBA00022536"/>
    </source>
</evidence>
<dbReference type="GO" id="GO:0004252">
    <property type="term" value="F:serine-type endopeptidase activity"/>
    <property type="evidence" value="ECO:0007669"/>
    <property type="project" value="InterPro"/>
</dbReference>
<reference evidence="15" key="3">
    <citation type="submission" date="2025-09" db="UniProtKB">
        <authorList>
            <consortium name="Ensembl"/>
        </authorList>
    </citation>
    <scope>IDENTIFICATION</scope>
</reference>
<organism evidence="15 16">
    <name type="scientific">Lepisosteus oculatus</name>
    <name type="common">Spotted gar</name>
    <dbReference type="NCBI Taxonomy" id="7918"/>
    <lineage>
        <taxon>Eukaryota</taxon>
        <taxon>Metazoa</taxon>
        <taxon>Chordata</taxon>
        <taxon>Craniata</taxon>
        <taxon>Vertebrata</taxon>
        <taxon>Euteleostomi</taxon>
        <taxon>Actinopterygii</taxon>
        <taxon>Neopterygii</taxon>
        <taxon>Holostei</taxon>
        <taxon>Semionotiformes</taxon>
        <taxon>Lepisosteidae</taxon>
        <taxon>Lepisosteus</taxon>
    </lineage>
</organism>
<dbReference type="PROSITE" id="PS50026">
    <property type="entry name" value="EGF_3"/>
    <property type="match status" value="1"/>
</dbReference>
<comment type="caution">
    <text evidence="10">Lacks conserved residue(s) required for the propagation of feature annotation.</text>
</comment>
<dbReference type="PROSITE" id="PS00022">
    <property type="entry name" value="EGF_1"/>
    <property type="match status" value="1"/>
</dbReference>
<dbReference type="PIRSF" id="PIRSF001143">
    <property type="entry name" value="Factor_X"/>
    <property type="match status" value="1"/>
</dbReference>
<dbReference type="CDD" id="cd00054">
    <property type="entry name" value="EGF_CA"/>
    <property type="match status" value="1"/>
</dbReference>
<dbReference type="InterPro" id="IPR043504">
    <property type="entry name" value="Peptidase_S1_PA_chymotrypsin"/>
</dbReference>
<dbReference type="SUPFAM" id="SSF50494">
    <property type="entry name" value="Trypsin-like serine proteases"/>
    <property type="match status" value="1"/>
</dbReference>
<accession>W5M4Y0</accession>
<dbReference type="InterPro" id="IPR035972">
    <property type="entry name" value="GLA-like_dom_SF"/>
</dbReference>
<dbReference type="InterPro" id="IPR001881">
    <property type="entry name" value="EGF-like_Ca-bd_dom"/>
</dbReference>
<feature type="chain" id="PRO_5004865568" evidence="11">
    <location>
        <begin position="20"/>
        <end position="424"/>
    </location>
</feature>